<comment type="similarity">
    <text evidence="5">Belongs to the Cdh family.</text>
</comment>
<evidence type="ECO:0000256" key="17">
    <source>
        <dbReference type="ARBA" id="ARBA00032888"/>
    </source>
</evidence>
<dbReference type="Proteomes" id="UP000494365">
    <property type="component" value="Unassembled WGS sequence"/>
</dbReference>
<keyword evidence="8" id="KW-1003">Cell membrane</keyword>
<comment type="pathway">
    <text evidence="3">Phospholipid metabolism; CDP-diacylglycerol degradation; phosphatidate from CDP-diacylglycerol: step 1/1.</text>
</comment>
<keyword evidence="21" id="KW-1185">Reference proteome</keyword>
<evidence type="ECO:0000256" key="1">
    <source>
        <dbReference type="ARBA" id="ARBA00001007"/>
    </source>
</evidence>
<evidence type="ECO:0000256" key="4">
    <source>
        <dbReference type="ARBA" id="ARBA00005189"/>
    </source>
</evidence>
<dbReference type="InterPro" id="IPR006311">
    <property type="entry name" value="TAT_signal"/>
</dbReference>
<dbReference type="GO" id="GO:0008654">
    <property type="term" value="P:phospholipid biosynthetic process"/>
    <property type="evidence" value="ECO:0007669"/>
    <property type="project" value="UniProtKB-KW"/>
</dbReference>
<dbReference type="EC" id="3.6.1.26" evidence="6"/>
<proteinExistence type="inferred from homology"/>
<sequence>MTTPTPTPAHPRRTLLRHAARLAAALAITLTATACARLATADSDALWKIVDIRCVPSQQATGTPGQCTSVDLDKRYVILKDIVGRSQHLLIPTDRITGIESPLVLAPHAQDYWVDAWDSRHYVEKSVKRALPDNQLGLVINSEYRRSQNQLHIHIDCMRREVSLALARHAKDAPGEWRWDTLDGERYRIMRVTSLAQASNPFRIVARDNQGAGAMATQTILVTGAGPSAATDGWLILNSGTEVDNGSGTAEGLMDHACRVADATNDSMPTRMRLDAQIASRLNQLRDTNFSPR</sequence>
<comment type="pathway">
    <text evidence="4">Lipid metabolism.</text>
</comment>
<dbReference type="GO" id="GO:0046342">
    <property type="term" value="P:CDP-diacylglycerol catabolic process"/>
    <property type="evidence" value="ECO:0007669"/>
    <property type="project" value="UniProtKB-UniPathway"/>
</dbReference>
<evidence type="ECO:0000256" key="11">
    <source>
        <dbReference type="ARBA" id="ARBA00022801"/>
    </source>
</evidence>
<dbReference type="PROSITE" id="PS51318">
    <property type="entry name" value="TAT"/>
    <property type="match status" value="1"/>
</dbReference>
<reference evidence="20 21" key="1">
    <citation type="submission" date="2020-04" db="EMBL/GenBank/DDBJ databases">
        <authorList>
            <person name="De Canck E."/>
        </authorList>
    </citation>
    <scope>NUCLEOTIDE SEQUENCE [LARGE SCALE GENOMIC DNA]</scope>
    <source>
        <strain evidence="20 21">LMG 28614</strain>
    </source>
</reference>
<dbReference type="GO" id="GO:0005886">
    <property type="term" value="C:plasma membrane"/>
    <property type="evidence" value="ECO:0007669"/>
    <property type="project" value="UniProtKB-SubCell"/>
</dbReference>
<keyword evidence="9" id="KW-0444">Lipid biosynthesis</keyword>
<keyword evidence="15" id="KW-0594">Phospholipid biosynthesis</keyword>
<keyword evidence="16" id="KW-1208">Phospholipid metabolism</keyword>
<dbReference type="InterPro" id="IPR036265">
    <property type="entry name" value="HIT-like_sf"/>
</dbReference>
<keyword evidence="11 20" id="KW-0378">Hydrolase</keyword>
<dbReference type="Gene3D" id="3.30.428.30">
    <property type="entry name" value="HIT family - CDH-like"/>
    <property type="match status" value="1"/>
</dbReference>
<dbReference type="UniPathway" id="UPA00609">
    <property type="reaction ID" value="UER00664"/>
</dbReference>
<evidence type="ECO:0000256" key="13">
    <source>
        <dbReference type="ARBA" id="ARBA00023098"/>
    </source>
</evidence>
<evidence type="ECO:0000313" key="21">
    <source>
        <dbReference type="Proteomes" id="UP000494365"/>
    </source>
</evidence>
<keyword evidence="10" id="KW-0812">Transmembrane</keyword>
<dbReference type="AlphaFoldDB" id="A0A6S7B9K5"/>
<evidence type="ECO:0000313" key="20">
    <source>
        <dbReference type="EMBL" id="CAB3792391.1"/>
    </source>
</evidence>
<dbReference type="PIRSF" id="PIRSF001273">
    <property type="entry name" value="CDH"/>
    <property type="match status" value="1"/>
</dbReference>
<dbReference type="EMBL" id="CADIKK010000015">
    <property type="protein sequence ID" value="CAB3792391.1"/>
    <property type="molecule type" value="Genomic_DNA"/>
</dbReference>
<comment type="catalytic activity">
    <reaction evidence="1">
        <text>a CDP-1,2-diacyl-sn-glycerol + H2O = a 1,2-diacyl-sn-glycero-3-phosphate + CMP + 2 H(+)</text>
        <dbReference type="Rhea" id="RHEA:15221"/>
        <dbReference type="ChEBI" id="CHEBI:15377"/>
        <dbReference type="ChEBI" id="CHEBI:15378"/>
        <dbReference type="ChEBI" id="CHEBI:58332"/>
        <dbReference type="ChEBI" id="CHEBI:58608"/>
        <dbReference type="ChEBI" id="CHEBI:60377"/>
        <dbReference type="EC" id="3.6.1.26"/>
    </reaction>
</comment>
<evidence type="ECO:0000256" key="18">
    <source>
        <dbReference type="ARBA" id="ARBA00032892"/>
    </source>
</evidence>
<comment type="subcellular location">
    <subcellularLocation>
        <location evidence="2">Cell membrane</location>
        <topology evidence="2">Single-pass membrane protein</topology>
    </subcellularLocation>
</comment>
<feature type="chain" id="PRO_5028956707" description="CDP-diacylglycerol pyrophosphatase" evidence="19">
    <location>
        <begin position="35"/>
        <end position="293"/>
    </location>
</feature>
<dbReference type="Pfam" id="PF02611">
    <property type="entry name" value="CDH"/>
    <property type="match status" value="1"/>
</dbReference>
<name>A0A6S7B9K5_9BURK</name>
<feature type="signal peptide" evidence="19">
    <location>
        <begin position="1"/>
        <end position="34"/>
    </location>
</feature>
<keyword evidence="14" id="KW-0472">Membrane</keyword>
<organism evidence="20 21">
    <name type="scientific">Paraburkholderia ultramafica</name>
    <dbReference type="NCBI Taxonomy" id="1544867"/>
    <lineage>
        <taxon>Bacteria</taxon>
        <taxon>Pseudomonadati</taxon>
        <taxon>Pseudomonadota</taxon>
        <taxon>Betaproteobacteria</taxon>
        <taxon>Burkholderiales</taxon>
        <taxon>Burkholderiaceae</taxon>
        <taxon>Paraburkholderia</taxon>
    </lineage>
</organism>
<dbReference type="GO" id="GO:0008715">
    <property type="term" value="F:CDP-diacylglycerol diphosphatase activity"/>
    <property type="evidence" value="ECO:0007669"/>
    <property type="project" value="UniProtKB-EC"/>
</dbReference>
<evidence type="ECO:0000256" key="3">
    <source>
        <dbReference type="ARBA" id="ARBA00004927"/>
    </source>
</evidence>
<evidence type="ECO:0000256" key="2">
    <source>
        <dbReference type="ARBA" id="ARBA00004162"/>
    </source>
</evidence>
<protein>
    <recommendedName>
        <fullName evidence="7">CDP-diacylglycerol pyrophosphatase</fullName>
        <ecNumber evidence="6">3.6.1.26</ecNumber>
    </recommendedName>
    <alternativeName>
        <fullName evidence="17">CDP-diacylglycerol phosphatidylhydrolase</fullName>
    </alternativeName>
    <alternativeName>
        <fullName evidence="18">CDP-diglyceride hydrolase</fullName>
    </alternativeName>
</protein>
<accession>A0A6S7B9K5</accession>
<keyword evidence="13" id="KW-0443">Lipid metabolism</keyword>
<gene>
    <name evidence="20" type="primary">cdh</name>
    <name evidence="20" type="ORF">LMG28614_03518</name>
</gene>
<evidence type="ECO:0000256" key="10">
    <source>
        <dbReference type="ARBA" id="ARBA00022692"/>
    </source>
</evidence>
<evidence type="ECO:0000256" key="16">
    <source>
        <dbReference type="ARBA" id="ARBA00023264"/>
    </source>
</evidence>
<evidence type="ECO:0000256" key="12">
    <source>
        <dbReference type="ARBA" id="ARBA00022989"/>
    </source>
</evidence>
<evidence type="ECO:0000256" key="15">
    <source>
        <dbReference type="ARBA" id="ARBA00023209"/>
    </source>
</evidence>
<evidence type="ECO:0000256" key="9">
    <source>
        <dbReference type="ARBA" id="ARBA00022516"/>
    </source>
</evidence>
<evidence type="ECO:0000256" key="5">
    <source>
        <dbReference type="ARBA" id="ARBA00006435"/>
    </source>
</evidence>
<dbReference type="InterPro" id="IPR003763">
    <property type="entry name" value="CDP-diacylglyc_Pase"/>
</dbReference>
<dbReference type="SUPFAM" id="SSF54197">
    <property type="entry name" value="HIT-like"/>
    <property type="match status" value="1"/>
</dbReference>
<evidence type="ECO:0000256" key="8">
    <source>
        <dbReference type="ARBA" id="ARBA00022475"/>
    </source>
</evidence>
<keyword evidence="19" id="KW-0732">Signal</keyword>
<evidence type="ECO:0000256" key="7">
    <source>
        <dbReference type="ARBA" id="ARBA00019608"/>
    </source>
</evidence>
<keyword evidence="12" id="KW-1133">Transmembrane helix</keyword>
<evidence type="ECO:0000256" key="6">
    <source>
        <dbReference type="ARBA" id="ARBA00012375"/>
    </source>
</evidence>
<evidence type="ECO:0000256" key="14">
    <source>
        <dbReference type="ARBA" id="ARBA00023136"/>
    </source>
</evidence>
<dbReference type="RefSeq" id="WP_175150740.1">
    <property type="nucleotide sequence ID" value="NZ_CADIKK010000015.1"/>
</dbReference>
<evidence type="ECO:0000256" key="19">
    <source>
        <dbReference type="SAM" id="SignalP"/>
    </source>
</evidence>